<gene>
    <name evidence="1" type="ORF">DID88_008472</name>
</gene>
<evidence type="ECO:0000313" key="1">
    <source>
        <dbReference type="EMBL" id="RAL67739.1"/>
    </source>
</evidence>
<sequence length="90" mass="10374">MHCEEFIGRLDWSLNHITLHQGWECGKRGQKDVLGLRMRKSGFLWIGCLLTELAWNWDWLGNTPSYLMNILGGMDGTNDNFTLHRIALVA</sequence>
<accession>A0A395JAK7</accession>
<dbReference type="EMBL" id="QKRW01000003">
    <property type="protein sequence ID" value="RAL67739.1"/>
    <property type="molecule type" value="Genomic_DNA"/>
</dbReference>
<evidence type="ECO:0000313" key="2">
    <source>
        <dbReference type="Proteomes" id="UP000249056"/>
    </source>
</evidence>
<protein>
    <submittedName>
        <fullName evidence="1">Uncharacterized protein</fullName>
    </submittedName>
</protein>
<reference evidence="1 2" key="1">
    <citation type="submission" date="2018-06" db="EMBL/GenBank/DDBJ databases">
        <title>Genome Sequence of the Brown Rot Fungal Pathogen Monilinia fructigena.</title>
        <authorList>
            <person name="Landi L."/>
            <person name="De Miccolis Angelini R.M."/>
            <person name="Pollastro S."/>
            <person name="Abate D."/>
            <person name="Faretra F."/>
            <person name="Romanazzi G."/>
        </authorList>
    </citation>
    <scope>NUCLEOTIDE SEQUENCE [LARGE SCALE GENOMIC DNA]</scope>
    <source>
        <strain evidence="1 2">Mfrg269</strain>
    </source>
</reference>
<comment type="caution">
    <text evidence="1">The sequence shown here is derived from an EMBL/GenBank/DDBJ whole genome shotgun (WGS) entry which is preliminary data.</text>
</comment>
<dbReference type="Proteomes" id="UP000249056">
    <property type="component" value="Unassembled WGS sequence"/>
</dbReference>
<organism evidence="1 2">
    <name type="scientific">Monilinia fructigena</name>
    <dbReference type="NCBI Taxonomy" id="38457"/>
    <lineage>
        <taxon>Eukaryota</taxon>
        <taxon>Fungi</taxon>
        <taxon>Dikarya</taxon>
        <taxon>Ascomycota</taxon>
        <taxon>Pezizomycotina</taxon>
        <taxon>Leotiomycetes</taxon>
        <taxon>Helotiales</taxon>
        <taxon>Sclerotiniaceae</taxon>
        <taxon>Monilinia</taxon>
    </lineage>
</organism>
<keyword evidence="2" id="KW-1185">Reference proteome</keyword>
<dbReference type="AlphaFoldDB" id="A0A395JAK7"/>
<name>A0A395JAK7_9HELO</name>
<proteinExistence type="predicted"/>